<dbReference type="PANTHER" id="PTHR12313">
    <property type="entry name" value="E3 UBIQUITIN-PROTEIN LIGASE RNF5-RELATED"/>
    <property type="match status" value="1"/>
</dbReference>
<dbReference type="GO" id="GO:0061630">
    <property type="term" value="F:ubiquitin protein ligase activity"/>
    <property type="evidence" value="ECO:0007669"/>
    <property type="project" value="UniProtKB-UniRule"/>
</dbReference>
<evidence type="ECO:0000313" key="14">
    <source>
        <dbReference type="Proteomes" id="UP001604336"/>
    </source>
</evidence>
<dbReference type="InterPro" id="IPR013083">
    <property type="entry name" value="Znf_RING/FYVE/PHD"/>
</dbReference>
<dbReference type="EMBL" id="JBFOLK010000013">
    <property type="protein sequence ID" value="KAL2466479.1"/>
    <property type="molecule type" value="Genomic_DNA"/>
</dbReference>
<evidence type="ECO:0000256" key="4">
    <source>
        <dbReference type="ARBA" id="ARBA00022679"/>
    </source>
</evidence>
<proteinExistence type="predicted"/>
<sequence>MATEQYFQGAAIESDFSEDGSSLAKWKSLSSSADESETNPSGDFECNICLDLVKDPVVTFCGHLYCWPCIYRWITFPNTSLENPDQHQPQCPVCKTEVSQKTLIPLYGRGQSTNPSKDKVSDLGILVPKRPLSPGSGSDIQLPTTTSGYSHPYPQLHHRSYLQPYQPHHPYSGNYTASSMLGIGGTATNLIDPMIGMFGEMVYSRIFGGSETTLYTYPNSYRQAGSSSPRLRRHMMQTDKSLSRVCFFLCCCVILCLLLF</sequence>
<evidence type="ECO:0000256" key="10">
    <source>
        <dbReference type="PROSITE-ProRule" id="PRU00175"/>
    </source>
</evidence>
<keyword evidence="9 11" id="KW-0472">Membrane</keyword>
<keyword evidence="7 11" id="KW-0833">Ubl conjugation pathway</keyword>
<evidence type="ECO:0000313" key="13">
    <source>
        <dbReference type="EMBL" id="KAL2466479.1"/>
    </source>
</evidence>
<evidence type="ECO:0000256" key="3">
    <source>
        <dbReference type="ARBA" id="ARBA00004906"/>
    </source>
</evidence>
<comment type="domain">
    <text evidence="11">The RING-type zinc finger domain is responsible for E3 ligase activity.</text>
</comment>
<dbReference type="InterPro" id="IPR001841">
    <property type="entry name" value="Znf_RING"/>
</dbReference>
<evidence type="ECO:0000256" key="11">
    <source>
        <dbReference type="RuleBase" id="RU369090"/>
    </source>
</evidence>
<feature type="domain" description="RING-type" evidence="12">
    <location>
        <begin position="46"/>
        <end position="95"/>
    </location>
</feature>
<keyword evidence="14" id="KW-1185">Reference proteome</keyword>
<dbReference type="InterPro" id="IPR017907">
    <property type="entry name" value="Znf_RING_CS"/>
</dbReference>
<dbReference type="PROSITE" id="PS00518">
    <property type="entry name" value="ZF_RING_1"/>
    <property type="match status" value="1"/>
</dbReference>
<keyword evidence="11" id="KW-0256">Endoplasmic reticulum</keyword>
<comment type="caution">
    <text evidence="13">The sequence shown here is derived from an EMBL/GenBank/DDBJ whole genome shotgun (WGS) entry which is preliminary data.</text>
</comment>
<name>A0ABD1PU46_9LAMI</name>
<dbReference type="InterPro" id="IPR018957">
    <property type="entry name" value="Znf_C3HC4_RING-type"/>
</dbReference>
<feature type="transmembrane region" description="Helical" evidence="11">
    <location>
        <begin position="241"/>
        <end position="259"/>
    </location>
</feature>
<dbReference type="Proteomes" id="UP001604336">
    <property type="component" value="Unassembled WGS sequence"/>
</dbReference>
<accession>A0ABD1PU46</accession>
<dbReference type="PROSITE" id="PS50089">
    <property type="entry name" value="ZF_RING_2"/>
    <property type="match status" value="1"/>
</dbReference>
<keyword evidence="4 11" id="KW-0808">Transferase</keyword>
<dbReference type="EC" id="2.3.2.27" evidence="11"/>
<evidence type="ECO:0000256" key="1">
    <source>
        <dbReference type="ARBA" id="ARBA00000900"/>
    </source>
</evidence>
<keyword evidence="8 11" id="KW-0862">Zinc</keyword>
<evidence type="ECO:0000256" key="6">
    <source>
        <dbReference type="ARBA" id="ARBA00022771"/>
    </source>
</evidence>
<comment type="function">
    <text evidence="11">E3 ubiquitin-protein ligase.</text>
</comment>
<protein>
    <recommendedName>
        <fullName evidence="11">E3 ubiquitin-protein ligase RMA</fullName>
        <ecNumber evidence="11">2.3.2.27</ecNumber>
    </recommendedName>
    <alternativeName>
        <fullName evidence="11">Protein RING membrane-anchor</fullName>
    </alternativeName>
    <alternativeName>
        <fullName evidence="11">RING-type E3 ubiquitin transferase RMA</fullName>
    </alternativeName>
</protein>
<reference evidence="14" key="1">
    <citation type="submission" date="2024-07" db="EMBL/GenBank/DDBJ databases">
        <title>Two chromosome-level genome assemblies of Korean endemic species Abeliophyllum distichum and Forsythia ovata (Oleaceae).</title>
        <authorList>
            <person name="Jang H."/>
        </authorList>
    </citation>
    <scope>NUCLEOTIDE SEQUENCE [LARGE SCALE GENOMIC DNA]</scope>
</reference>
<keyword evidence="11" id="KW-1133">Transmembrane helix</keyword>
<evidence type="ECO:0000259" key="12">
    <source>
        <dbReference type="PROSITE" id="PS50089"/>
    </source>
</evidence>
<keyword evidence="6 10" id="KW-0863">Zinc-finger</keyword>
<dbReference type="GO" id="GO:0006511">
    <property type="term" value="P:ubiquitin-dependent protein catabolic process"/>
    <property type="evidence" value="ECO:0007669"/>
    <property type="project" value="UniProtKB-UniRule"/>
</dbReference>
<dbReference type="AlphaFoldDB" id="A0ABD1PU46"/>
<keyword evidence="5 11" id="KW-0479">Metal-binding</keyword>
<gene>
    <name evidence="13" type="ORF">Adt_42330</name>
</gene>
<evidence type="ECO:0000256" key="2">
    <source>
        <dbReference type="ARBA" id="ARBA00004308"/>
    </source>
</evidence>
<evidence type="ECO:0000256" key="7">
    <source>
        <dbReference type="ARBA" id="ARBA00022786"/>
    </source>
</evidence>
<keyword evidence="11" id="KW-0812">Transmembrane</keyword>
<dbReference type="Pfam" id="PF00097">
    <property type="entry name" value="zf-C3HC4"/>
    <property type="match status" value="1"/>
</dbReference>
<dbReference type="SUPFAM" id="SSF57850">
    <property type="entry name" value="RING/U-box"/>
    <property type="match status" value="1"/>
</dbReference>
<organism evidence="13 14">
    <name type="scientific">Abeliophyllum distichum</name>
    <dbReference type="NCBI Taxonomy" id="126358"/>
    <lineage>
        <taxon>Eukaryota</taxon>
        <taxon>Viridiplantae</taxon>
        <taxon>Streptophyta</taxon>
        <taxon>Embryophyta</taxon>
        <taxon>Tracheophyta</taxon>
        <taxon>Spermatophyta</taxon>
        <taxon>Magnoliopsida</taxon>
        <taxon>eudicotyledons</taxon>
        <taxon>Gunneridae</taxon>
        <taxon>Pentapetalae</taxon>
        <taxon>asterids</taxon>
        <taxon>lamiids</taxon>
        <taxon>Lamiales</taxon>
        <taxon>Oleaceae</taxon>
        <taxon>Forsythieae</taxon>
        <taxon>Abeliophyllum</taxon>
    </lineage>
</organism>
<dbReference type="SMART" id="SM00184">
    <property type="entry name" value="RING"/>
    <property type="match status" value="1"/>
</dbReference>
<dbReference type="GO" id="GO:0005789">
    <property type="term" value="C:endoplasmic reticulum membrane"/>
    <property type="evidence" value="ECO:0007669"/>
    <property type="project" value="UniProtKB-SubCell"/>
</dbReference>
<dbReference type="GO" id="GO:0008270">
    <property type="term" value="F:zinc ion binding"/>
    <property type="evidence" value="ECO:0007669"/>
    <property type="project" value="UniProtKB-KW"/>
</dbReference>
<comment type="pathway">
    <text evidence="3 11">Protein modification; protein ubiquitination.</text>
</comment>
<evidence type="ECO:0000256" key="8">
    <source>
        <dbReference type="ARBA" id="ARBA00022833"/>
    </source>
</evidence>
<dbReference type="InterPro" id="IPR045103">
    <property type="entry name" value="RNF5/RNF185-like"/>
</dbReference>
<comment type="subcellular location">
    <subcellularLocation>
        <location evidence="2">Endomembrane system</location>
    </subcellularLocation>
    <subcellularLocation>
        <location evidence="11">Endoplasmic reticulum membrane</location>
        <topology evidence="11">Single-pass type IV membrane protein</topology>
    </subcellularLocation>
</comment>
<evidence type="ECO:0000256" key="5">
    <source>
        <dbReference type="ARBA" id="ARBA00022723"/>
    </source>
</evidence>
<comment type="catalytic activity">
    <reaction evidence="1 11">
        <text>S-ubiquitinyl-[E2 ubiquitin-conjugating enzyme]-L-cysteine + [acceptor protein]-L-lysine = [E2 ubiquitin-conjugating enzyme]-L-cysteine + N(6)-ubiquitinyl-[acceptor protein]-L-lysine.</text>
        <dbReference type="EC" id="2.3.2.27"/>
    </reaction>
</comment>
<evidence type="ECO:0000256" key="9">
    <source>
        <dbReference type="ARBA" id="ARBA00023136"/>
    </source>
</evidence>
<dbReference type="Gene3D" id="3.30.40.10">
    <property type="entry name" value="Zinc/RING finger domain, C3HC4 (zinc finger)"/>
    <property type="match status" value="1"/>
</dbReference>